<dbReference type="PANTHER" id="PTHR36849:SF1">
    <property type="entry name" value="CYTOPLASMIC PROTEIN"/>
    <property type="match status" value="1"/>
</dbReference>
<proteinExistence type="predicted"/>
<dbReference type="RefSeq" id="WP_320943030.1">
    <property type="nucleotide sequence ID" value="NZ_BAABEU010000011.1"/>
</dbReference>
<dbReference type="Pfam" id="PF22752">
    <property type="entry name" value="DUF488-N3i"/>
    <property type="match status" value="1"/>
</dbReference>
<dbReference type="InterPro" id="IPR052552">
    <property type="entry name" value="YeaO-like"/>
</dbReference>
<gene>
    <name evidence="1" type="ORF">SM116_03250</name>
</gene>
<keyword evidence="2" id="KW-1185">Reference proteome</keyword>
<accession>A0ABZ0SR77</accession>
<reference evidence="1 2" key="1">
    <citation type="submission" date="2023-11" db="EMBL/GenBank/DDBJ databases">
        <title>Genome sequence of Microbacterium rhizosphaerae KACC 19337.</title>
        <authorList>
            <person name="Choi H."/>
            <person name="Kim S."/>
            <person name="Kim Y."/>
            <person name="Kwon S.-W."/>
            <person name="Heo J."/>
        </authorList>
    </citation>
    <scope>NUCLEOTIDE SEQUENCE [LARGE SCALE GENOMIC DNA]</scope>
    <source>
        <strain evidence="1 2">KACC 19337</strain>
    </source>
</reference>
<evidence type="ECO:0000313" key="1">
    <source>
        <dbReference type="EMBL" id="WPR90318.1"/>
    </source>
</evidence>
<organism evidence="1 2">
    <name type="scientific">Microbacterium rhizosphaerae</name>
    <dbReference type="NCBI Taxonomy" id="1678237"/>
    <lineage>
        <taxon>Bacteria</taxon>
        <taxon>Bacillati</taxon>
        <taxon>Actinomycetota</taxon>
        <taxon>Actinomycetes</taxon>
        <taxon>Micrococcales</taxon>
        <taxon>Microbacteriaceae</taxon>
        <taxon>Microbacterium</taxon>
    </lineage>
</organism>
<name>A0ABZ0SR77_9MICO</name>
<dbReference type="PANTHER" id="PTHR36849">
    <property type="entry name" value="CYTOPLASMIC PROTEIN-RELATED"/>
    <property type="match status" value="1"/>
</dbReference>
<protein>
    <submittedName>
        <fullName evidence="1">DUF488 family protein</fullName>
    </submittedName>
</protein>
<dbReference type="EMBL" id="CP139368">
    <property type="protein sequence ID" value="WPR90318.1"/>
    <property type="molecule type" value="Genomic_DNA"/>
</dbReference>
<dbReference type="Proteomes" id="UP001323798">
    <property type="component" value="Chromosome"/>
</dbReference>
<evidence type="ECO:0000313" key="2">
    <source>
        <dbReference type="Proteomes" id="UP001323798"/>
    </source>
</evidence>
<sequence length="124" mass="13887">MEIRIERVYEDASPSDGFRVLVDRLWPRGLSKERAALDLWAKEVAPSTELRKAFHHDDMSWDAFAAAYRAELAENPAVPGLREELDGHGVVTLLHSVHDAEHNHAVLLREALIDRALEPGAATE</sequence>